<dbReference type="GO" id="GO:0006310">
    <property type="term" value="P:DNA recombination"/>
    <property type="evidence" value="ECO:0007669"/>
    <property type="project" value="UniProtKB-KW"/>
</dbReference>
<evidence type="ECO:0000256" key="3">
    <source>
        <dbReference type="PROSITE-ProRule" id="PRU01248"/>
    </source>
</evidence>
<dbReference type="InterPro" id="IPR004107">
    <property type="entry name" value="Integrase_SAM-like_N"/>
</dbReference>
<keyword evidence="7" id="KW-1185">Reference proteome</keyword>
<evidence type="ECO:0000256" key="2">
    <source>
        <dbReference type="ARBA" id="ARBA00023172"/>
    </source>
</evidence>
<dbReference type="SUPFAM" id="SSF56349">
    <property type="entry name" value="DNA breaking-rejoining enzymes"/>
    <property type="match status" value="1"/>
</dbReference>
<feature type="compositionally biased region" description="Low complexity" evidence="4">
    <location>
        <begin position="315"/>
        <end position="334"/>
    </location>
</feature>
<dbReference type="InterPro" id="IPR044068">
    <property type="entry name" value="CB"/>
</dbReference>
<dbReference type="GO" id="GO:0003677">
    <property type="term" value="F:DNA binding"/>
    <property type="evidence" value="ECO:0007669"/>
    <property type="project" value="UniProtKB-UniRule"/>
</dbReference>
<dbReference type="Gene3D" id="1.10.443.10">
    <property type="entry name" value="Intergrase catalytic core"/>
    <property type="match status" value="1"/>
</dbReference>
<dbReference type="Gene3D" id="1.10.150.130">
    <property type="match status" value="1"/>
</dbReference>
<dbReference type="AlphaFoldDB" id="A0A941E927"/>
<dbReference type="PROSITE" id="PS51900">
    <property type="entry name" value="CB"/>
    <property type="match status" value="1"/>
</dbReference>
<evidence type="ECO:0000313" key="7">
    <source>
        <dbReference type="Proteomes" id="UP000676325"/>
    </source>
</evidence>
<dbReference type="Proteomes" id="UP000676325">
    <property type="component" value="Unassembled WGS sequence"/>
</dbReference>
<organism evidence="6 7">
    <name type="scientific">Actinospica acidithermotolerans</name>
    <dbReference type="NCBI Taxonomy" id="2828514"/>
    <lineage>
        <taxon>Bacteria</taxon>
        <taxon>Bacillati</taxon>
        <taxon>Actinomycetota</taxon>
        <taxon>Actinomycetes</taxon>
        <taxon>Catenulisporales</taxon>
        <taxon>Actinospicaceae</taxon>
        <taxon>Actinospica</taxon>
    </lineage>
</organism>
<evidence type="ECO:0000259" key="5">
    <source>
        <dbReference type="PROSITE" id="PS51900"/>
    </source>
</evidence>
<sequence length="361" mass="38969">MGEWWLRWFPAQDLAPATLETYAQQYRRHVHPYFGERALSGITGLDLAGFARRLRAQGLAPSTVTVVLSVIRDLLVDAAAEGLIPVAPAVRLRQRRNGAGAPVRPGFAVGAEEVLAVCARLQRPEALMALIAFFTGMRWGEVCGMNSRFLHLPGAPSERARTDLAGAGWYQVDAAAGAVHEDVHARRFFGPPKGGYGRALDLPPFLVGLLAEHCSALGGVDLLFANRRGEPIRHSDFLRRWRPACDGAAQRLARDGRVLAAAIAPRCPGLRFHDLWHCCWRSVGPKVAPELRICRLHGGDPVDGAFAVRSRLGGPSRTATSKSRTAAAASPSPAVTVHRRAHGQGSGGGSERGELRPVPRR</sequence>
<keyword evidence="2" id="KW-0233">DNA recombination</keyword>
<keyword evidence="1 3" id="KW-0238">DNA-binding</keyword>
<feature type="region of interest" description="Disordered" evidence="4">
    <location>
        <begin position="308"/>
        <end position="361"/>
    </location>
</feature>
<dbReference type="GO" id="GO:0015074">
    <property type="term" value="P:DNA integration"/>
    <property type="evidence" value="ECO:0007669"/>
    <property type="project" value="InterPro"/>
</dbReference>
<feature type="compositionally biased region" description="Basic and acidic residues" evidence="4">
    <location>
        <begin position="351"/>
        <end position="361"/>
    </location>
</feature>
<evidence type="ECO:0000256" key="1">
    <source>
        <dbReference type="ARBA" id="ARBA00023125"/>
    </source>
</evidence>
<proteinExistence type="predicted"/>
<feature type="domain" description="Core-binding (CB)" evidence="5">
    <location>
        <begin position="1"/>
        <end position="79"/>
    </location>
</feature>
<comment type="caution">
    <text evidence="6">The sequence shown here is derived from an EMBL/GenBank/DDBJ whole genome shotgun (WGS) entry which is preliminary data.</text>
</comment>
<dbReference type="EMBL" id="JAGSOH010000009">
    <property type="protein sequence ID" value="MBR7825775.1"/>
    <property type="molecule type" value="Genomic_DNA"/>
</dbReference>
<evidence type="ECO:0000256" key="4">
    <source>
        <dbReference type="SAM" id="MobiDB-lite"/>
    </source>
</evidence>
<accession>A0A941E927</accession>
<dbReference type="RefSeq" id="WP_212516930.1">
    <property type="nucleotide sequence ID" value="NZ_JAGSOH010000009.1"/>
</dbReference>
<dbReference type="Pfam" id="PF14659">
    <property type="entry name" value="Phage_int_SAM_3"/>
    <property type="match status" value="1"/>
</dbReference>
<dbReference type="InterPro" id="IPR011010">
    <property type="entry name" value="DNA_brk_join_enz"/>
</dbReference>
<dbReference type="InterPro" id="IPR010998">
    <property type="entry name" value="Integrase_recombinase_N"/>
</dbReference>
<name>A0A941E927_9ACTN</name>
<protein>
    <submittedName>
        <fullName evidence="6">Site-specific integrase</fullName>
    </submittedName>
</protein>
<gene>
    <name evidence="6" type="ORF">KDK95_05605</name>
</gene>
<dbReference type="InterPro" id="IPR013762">
    <property type="entry name" value="Integrase-like_cat_sf"/>
</dbReference>
<evidence type="ECO:0000313" key="6">
    <source>
        <dbReference type="EMBL" id="MBR7825775.1"/>
    </source>
</evidence>
<reference evidence="6" key="1">
    <citation type="submission" date="2021-04" db="EMBL/GenBank/DDBJ databases">
        <title>Genome based classification of Actinospica acidithermotolerans sp. nov., an actinobacterium isolated from an Indonesian hot spring.</title>
        <authorList>
            <person name="Kusuma A.B."/>
            <person name="Putra K.E."/>
            <person name="Nafisah S."/>
            <person name="Loh J."/>
            <person name="Nouioui I."/>
            <person name="Goodfellow M."/>
        </authorList>
    </citation>
    <scope>NUCLEOTIDE SEQUENCE</scope>
    <source>
        <strain evidence="6">MGRD01-02</strain>
    </source>
</reference>